<accession>A0AAU7E9C4</accession>
<dbReference type="RefSeq" id="WP_348518949.1">
    <property type="nucleotide sequence ID" value="NZ_CP155620.1"/>
</dbReference>
<dbReference type="PANTHER" id="PTHR37841:SF1">
    <property type="entry name" value="DUF3298 DOMAIN-CONTAINING PROTEIN"/>
    <property type="match status" value="1"/>
</dbReference>
<gene>
    <name evidence="1" type="ORF">AAH949_03090</name>
</gene>
<organism evidence="1">
    <name type="scientific">Campylobacter sp. CCS1377</name>
    <dbReference type="NCBI Taxonomy" id="3158229"/>
    <lineage>
        <taxon>Bacteria</taxon>
        <taxon>Pseudomonadati</taxon>
        <taxon>Campylobacterota</taxon>
        <taxon>Epsilonproteobacteria</taxon>
        <taxon>Campylobacterales</taxon>
        <taxon>Campylobacteraceae</taxon>
        <taxon>Campylobacter</taxon>
    </lineage>
</organism>
<reference evidence="1" key="1">
    <citation type="submission" date="2024-05" db="EMBL/GenBank/DDBJ databases">
        <title>Campylobacter coli isolated from environmental waters in Slovenia.</title>
        <authorList>
            <person name="Zautner A.E."/>
            <person name="Bunk B."/>
            <person name="Riedel T."/>
            <person name="Sproeer C."/>
        </authorList>
    </citation>
    <scope>NUCLEOTIDE SEQUENCE</scope>
    <source>
        <strain evidence="1">CCS1377</strain>
    </source>
</reference>
<dbReference type="Pfam" id="PF14903">
    <property type="entry name" value="WG_beta_rep"/>
    <property type="match status" value="2"/>
</dbReference>
<name>A0AAU7E9C4_9BACT</name>
<protein>
    <submittedName>
        <fullName evidence="1">WG repeat-containing protein</fullName>
    </submittedName>
</protein>
<dbReference type="AlphaFoldDB" id="A0AAU7E9C4"/>
<dbReference type="InterPro" id="IPR032774">
    <property type="entry name" value="WG_beta_rep"/>
</dbReference>
<dbReference type="PANTHER" id="PTHR37841">
    <property type="entry name" value="GLR2918 PROTEIN"/>
    <property type="match status" value="1"/>
</dbReference>
<proteinExistence type="predicted"/>
<sequence length="169" mass="20436">MFFIVEKKGKFGVMDNRRKWIIKPQNYLIKYFDKDMGFIISDGLYYGIMDMQGKVIIKPQYEEIYKFSNRLYRVKKEDKIEDYKLNKNNKIGIINEKGEFVLEPKFDYINTDKYPFKFIQGAKYGFLDEKARILFEINFAYEDDFNNDILTLANKYWLVQKKAKVKFLI</sequence>
<evidence type="ECO:0000313" key="1">
    <source>
        <dbReference type="EMBL" id="XBJ29833.1"/>
    </source>
</evidence>
<dbReference type="EMBL" id="CP155620">
    <property type="protein sequence ID" value="XBJ29833.1"/>
    <property type="molecule type" value="Genomic_DNA"/>
</dbReference>